<evidence type="ECO:0000256" key="6">
    <source>
        <dbReference type="SAM" id="MobiDB-lite"/>
    </source>
</evidence>
<feature type="compositionally biased region" description="Low complexity" evidence="6">
    <location>
        <begin position="433"/>
        <end position="455"/>
    </location>
</feature>
<dbReference type="PROSITE" id="PS51935">
    <property type="entry name" value="NLPC_P60"/>
    <property type="match status" value="1"/>
</dbReference>
<dbReference type="NCBIfam" id="NF046048">
    <property type="entry name" value="NlpC_P60_DIP1281"/>
    <property type="match status" value="1"/>
</dbReference>
<dbReference type="InterPro" id="IPR038765">
    <property type="entry name" value="Papain-like_cys_pep_sf"/>
</dbReference>
<dbReference type="InterPro" id="IPR051794">
    <property type="entry name" value="PG_Endopeptidase_C40"/>
</dbReference>
<dbReference type="PANTHER" id="PTHR47359">
    <property type="entry name" value="PEPTIDOGLYCAN DL-ENDOPEPTIDASE CWLO"/>
    <property type="match status" value="1"/>
</dbReference>
<comment type="caution">
    <text evidence="8">The sequence shown here is derived from an EMBL/GenBank/DDBJ whole genome shotgun (WGS) entry which is preliminary data.</text>
</comment>
<accession>A0A426Q622</accession>
<dbReference type="PANTHER" id="PTHR47359:SF3">
    <property type="entry name" value="NLP_P60 DOMAIN-CONTAINING PROTEIN-RELATED"/>
    <property type="match status" value="1"/>
</dbReference>
<feature type="compositionally biased region" description="Low complexity" evidence="6">
    <location>
        <begin position="298"/>
        <end position="348"/>
    </location>
</feature>
<evidence type="ECO:0000313" key="8">
    <source>
        <dbReference type="EMBL" id="RRQ04876.1"/>
    </source>
</evidence>
<feature type="compositionally biased region" description="Basic and acidic residues" evidence="6">
    <location>
        <begin position="165"/>
        <end position="183"/>
    </location>
</feature>
<dbReference type="EMBL" id="PQNQ01000006">
    <property type="protein sequence ID" value="RRQ04876.1"/>
    <property type="molecule type" value="Genomic_DNA"/>
</dbReference>
<dbReference type="AlphaFoldDB" id="A0A426Q622"/>
<feature type="compositionally biased region" description="Basic and acidic residues" evidence="6">
    <location>
        <begin position="210"/>
        <end position="227"/>
    </location>
</feature>
<evidence type="ECO:0000313" key="9">
    <source>
        <dbReference type="Proteomes" id="UP000278422"/>
    </source>
</evidence>
<dbReference type="InterPro" id="IPR000064">
    <property type="entry name" value="NLP_P60_dom"/>
</dbReference>
<protein>
    <submittedName>
        <fullName evidence="8">Cell wall hydrolase</fullName>
    </submittedName>
</protein>
<evidence type="ECO:0000256" key="1">
    <source>
        <dbReference type="ARBA" id="ARBA00007074"/>
    </source>
</evidence>
<keyword evidence="9" id="KW-1185">Reference proteome</keyword>
<evidence type="ECO:0000256" key="2">
    <source>
        <dbReference type="ARBA" id="ARBA00022670"/>
    </source>
</evidence>
<comment type="similarity">
    <text evidence="1">Belongs to the peptidase C40 family.</text>
</comment>
<dbReference type="SUPFAM" id="SSF54001">
    <property type="entry name" value="Cysteine proteinases"/>
    <property type="match status" value="1"/>
</dbReference>
<feature type="domain" description="NlpC/P60" evidence="7">
    <location>
        <begin position="531"/>
        <end position="670"/>
    </location>
</feature>
<feature type="region of interest" description="Disordered" evidence="6">
    <location>
        <begin position="412"/>
        <end position="532"/>
    </location>
</feature>
<name>A0A426Q622_9CORY</name>
<feature type="compositionally biased region" description="Low complexity" evidence="6">
    <location>
        <begin position="516"/>
        <end position="529"/>
    </location>
</feature>
<keyword evidence="2" id="KW-0645">Protease</keyword>
<evidence type="ECO:0000256" key="5">
    <source>
        <dbReference type="SAM" id="Coils"/>
    </source>
</evidence>
<keyword evidence="3 8" id="KW-0378">Hydrolase</keyword>
<feature type="region of interest" description="Disordered" evidence="6">
    <location>
        <begin position="210"/>
        <end position="362"/>
    </location>
</feature>
<dbReference type="Gene3D" id="6.10.250.3150">
    <property type="match status" value="1"/>
</dbReference>
<dbReference type="Pfam" id="PF00877">
    <property type="entry name" value="NLPC_P60"/>
    <property type="match status" value="1"/>
</dbReference>
<proteinExistence type="inferred from homology"/>
<feature type="region of interest" description="Disordered" evidence="6">
    <location>
        <begin position="160"/>
        <end position="183"/>
    </location>
</feature>
<keyword evidence="4" id="KW-0788">Thiol protease</keyword>
<sequence length="670" mass="67473">MLAFAVTAGVSVHAGTAVADPSGDDAVSVEKYLADLVSQVSSAEKDVAGAEGELGGLRESANKARVDFDRSQAEAQEAQDKVLSARGHLDSSQTDLEKAQAKLNDIARSAYVNGGDAKPVTLASGGDAVADTLDRSSYIRLATEKQKSEVDRLDLARTQAANEESALRGSRDEADSRLRDARQAREAAEQTLRDSAQAVAQKMQDYQRLRAQQDEAKAKLEAARRAVDSQSAAASSFDKRRAAEAAADAADKAAADKAAADKAAAENAEPQQGADGTTATPGVRIDEKLGPVGAGEKAAVSAATGSTEAAASSTTPSATTTPATSATTTPATTAATTAATTSASTSTTEIPDSFPDTPEGDALRQAAIDGLRATADAATTAAQGASGAHAVDAALTAGRKTASQHYRAITAADETGGAATGTATDSDSDSDTTSDGTTSGTTSGTDSTGTTSGTDSTGGTGTSDDSGAGTSGTGTSGTSGTSGDDEDDSDDSTSSTGSGTSSGTSSGSGSTGSGSTGKHSSSTGDTSGTRSERIERVIARGKSQLGVRYSWGGGNYDGPTIGIRDGGVADQYGDYQNVGFDCSGLMMYAFAAAGVKLDHYSGYQYTAGEQIPVAQAERGDMLFWGAGGSEHVALYLGDGKMLEAPQSGSQVRISDVRWGGIQPYAVRVID</sequence>
<feature type="compositionally biased region" description="Low complexity" evidence="6">
    <location>
        <begin position="492"/>
        <end position="508"/>
    </location>
</feature>
<keyword evidence="5" id="KW-0175">Coiled coil</keyword>
<gene>
    <name evidence="8" type="ORF">CXF42_03280</name>
</gene>
<reference evidence="8 9" key="1">
    <citation type="submission" date="2018-01" db="EMBL/GenBank/DDBJ databases">
        <title>Twenty Corynebacterium bovis Genomes.</title>
        <authorList>
            <person name="Gulvik C.A."/>
        </authorList>
    </citation>
    <scope>NUCLEOTIDE SEQUENCE [LARGE SCALE GENOMIC DNA]</scope>
    <source>
        <strain evidence="8 9">16-2004</strain>
    </source>
</reference>
<feature type="compositionally biased region" description="Basic and acidic residues" evidence="6">
    <location>
        <begin position="237"/>
        <end position="264"/>
    </location>
</feature>
<evidence type="ECO:0000256" key="4">
    <source>
        <dbReference type="ARBA" id="ARBA00022807"/>
    </source>
</evidence>
<dbReference type="Proteomes" id="UP000278422">
    <property type="component" value="Unassembled WGS sequence"/>
</dbReference>
<dbReference type="GO" id="GO:0008234">
    <property type="term" value="F:cysteine-type peptidase activity"/>
    <property type="evidence" value="ECO:0007669"/>
    <property type="project" value="UniProtKB-KW"/>
</dbReference>
<evidence type="ECO:0000256" key="3">
    <source>
        <dbReference type="ARBA" id="ARBA00022801"/>
    </source>
</evidence>
<feature type="coiled-coil region" evidence="5">
    <location>
        <begin position="33"/>
        <end position="109"/>
    </location>
</feature>
<feature type="compositionally biased region" description="Low complexity" evidence="6">
    <location>
        <begin position="415"/>
        <end position="425"/>
    </location>
</feature>
<organism evidence="8 9">
    <name type="scientific">Corynebacterium bovis</name>
    <dbReference type="NCBI Taxonomy" id="36808"/>
    <lineage>
        <taxon>Bacteria</taxon>
        <taxon>Bacillati</taxon>
        <taxon>Actinomycetota</taxon>
        <taxon>Actinomycetes</taxon>
        <taxon>Mycobacteriales</taxon>
        <taxon>Corynebacteriaceae</taxon>
        <taxon>Corynebacterium</taxon>
    </lineage>
</organism>
<evidence type="ECO:0000259" key="7">
    <source>
        <dbReference type="PROSITE" id="PS51935"/>
    </source>
</evidence>
<dbReference type="Gene3D" id="3.90.1720.10">
    <property type="entry name" value="endopeptidase domain like (from Nostoc punctiforme)"/>
    <property type="match status" value="1"/>
</dbReference>
<dbReference type="GO" id="GO:0006508">
    <property type="term" value="P:proteolysis"/>
    <property type="evidence" value="ECO:0007669"/>
    <property type="project" value="UniProtKB-KW"/>
</dbReference>